<dbReference type="RefSeq" id="WP_100364837.1">
    <property type="nucleotide sequence ID" value="NZ_PGFF01000001.1"/>
</dbReference>
<organism evidence="2 3">
    <name type="scientific">Diaminobutyricimonas aerilata</name>
    <dbReference type="NCBI Taxonomy" id="1162967"/>
    <lineage>
        <taxon>Bacteria</taxon>
        <taxon>Bacillati</taxon>
        <taxon>Actinomycetota</taxon>
        <taxon>Actinomycetes</taxon>
        <taxon>Micrococcales</taxon>
        <taxon>Microbacteriaceae</taxon>
        <taxon>Diaminobutyricimonas</taxon>
    </lineage>
</organism>
<dbReference type="EMBL" id="PGFF01000001">
    <property type="protein sequence ID" value="PJJ72673.1"/>
    <property type="molecule type" value="Genomic_DNA"/>
</dbReference>
<proteinExistence type="predicted"/>
<dbReference type="AlphaFoldDB" id="A0A2M9CLA7"/>
<evidence type="ECO:0000313" key="3">
    <source>
        <dbReference type="Proteomes" id="UP000228758"/>
    </source>
</evidence>
<feature type="compositionally biased region" description="Acidic residues" evidence="1">
    <location>
        <begin position="71"/>
        <end position="81"/>
    </location>
</feature>
<sequence length="81" mass="8169">MSDPIDPAPSTDDSAAGNNADFGDLPDDLPLTDDDALSSDDAPSTADSRDDVDGAFDGIDITQSDGPDLQAGDDLDTGAGR</sequence>
<accession>A0A2M9CLA7</accession>
<evidence type="ECO:0000256" key="1">
    <source>
        <dbReference type="SAM" id="MobiDB-lite"/>
    </source>
</evidence>
<protein>
    <submittedName>
        <fullName evidence="2">Uncharacterized protein</fullName>
    </submittedName>
</protein>
<comment type="caution">
    <text evidence="2">The sequence shown here is derived from an EMBL/GenBank/DDBJ whole genome shotgun (WGS) entry which is preliminary data.</text>
</comment>
<reference evidence="2 3" key="1">
    <citation type="submission" date="2017-11" db="EMBL/GenBank/DDBJ databases">
        <title>Genomic Encyclopedia of Archaeal and Bacterial Type Strains, Phase II (KMG-II): From Individual Species to Whole Genera.</title>
        <authorList>
            <person name="Goeker M."/>
        </authorList>
    </citation>
    <scope>NUCLEOTIDE SEQUENCE [LARGE SCALE GENOMIC DNA]</scope>
    <source>
        <strain evidence="2 3">DSM 27393</strain>
    </source>
</reference>
<keyword evidence="3" id="KW-1185">Reference proteome</keyword>
<feature type="compositionally biased region" description="Acidic residues" evidence="1">
    <location>
        <begin position="24"/>
        <end position="38"/>
    </location>
</feature>
<name>A0A2M9CLA7_9MICO</name>
<gene>
    <name evidence="2" type="ORF">CLV46_2247</name>
</gene>
<evidence type="ECO:0000313" key="2">
    <source>
        <dbReference type="EMBL" id="PJJ72673.1"/>
    </source>
</evidence>
<dbReference type="Proteomes" id="UP000228758">
    <property type="component" value="Unassembled WGS sequence"/>
</dbReference>
<feature type="region of interest" description="Disordered" evidence="1">
    <location>
        <begin position="1"/>
        <end position="81"/>
    </location>
</feature>